<name>A0A146JXA8_9EUKA</name>
<accession>A0A146JXA8</accession>
<dbReference type="EMBL" id="GDID01007808">
    <property type="protein sequence ID" value="JAP88798.1"/>
    <property type="molecule type" value="Transcribed_RNA"/>
</dbReference>
<organism evidence="2">
    <name type="scientific">Trepomonas sp. PC1</name>
    <dbReference type="NCBI Taxonomy" id="1076344"/>
    <lineage>
        <taxon>Eukaryota</taxon>
        <taxon>Metamonada</taxon>
        <taxon>Diplomonadida</taxon>
        <taxon>Hexamitidae</taxon>
        <taxon>Hexamitinae</taxon>
        <taxon>Trepomonas</taxon>
    </lineage>
</organism>
<reference evidence="2" key="1">
    <citation type="submission" date="2015-07" db="EMBL/GenBank/DDBJ databases">
        <title>Adaptation to a free-living lifestyle via gene acquisitions in the diplomonad Trepomonas sp. PC1.</title>
        <authorList>
            <person name="Xu F."/>
            <person name="Jerlstrom-Hultqvist J."/>
            <person name="Kolisko M."/>
            <person name="Simpson A.G.B."/>
            <person name="Roger A.J."/>
            <person name="Svard S.G."/>
            <person name="Andersson J.O."/>
        </authorList>
    </citation>
    <scope>NUCLEOTIDE SEQUENCE</scope>
    <source>
        <strain evidence="2">PC1</strain>
    </source>
</reference>
<dbReference type="AlphaFoldDB" id="A0A146JXA8"/>
<feature type="non-terminal residue" evidence="2">
    <location>
        <position position="1"/>
    </location>
</feature>
<protein>
    <submittedName>
        <fullName evidence="2">Uncharacterized protein</fullName>
    </submittedName>
</protein>
<feature type="non-terminal residue" evidence="2">
    <location>
        <position position="323"/>
    </location>
</feature>
<sequence length="323" mass="38298">QDADLLEASKTVLNIENRLKHFSDHIAQDNYQKQQIEKQRMMSKIEVLKMQHNESIQSQIISAKEKAQALQFKRSYIQSRMMSAGANVNFHNEQRCNFGKTIKSMIFDPVKPRKSRPKIIINKNRPTFDSLPEQRPKSANCPNFYSKLSVQRACHQICQWMHTDYEKQSFDELRKLFLLQEFTLPQKQRFLEQSNIVDYPPLFNLAQETKIKREVEVKEDTPVREYTEEELLQIQIDILEQTELKEERWPALATLSSLATIDTKRLRKEIIDEIRLKNKFRKRQKQVVASGFLKDVIGQYEKEKQLTEKHKQTDNTKDRFGRP</sequence>
<evidence type="ECO:0000313" key="2">
    <source>
        <dbReference type="EMBL" id="JAP88798.1"/>
    </source>
</evidence>
<proteinExistence type="predicted"/>
<feature type="region of interest" description="Disordered" evidence="1">
    <location>
        <begin position="304"/>
        <end position="323"/>
    </location>
</feature>
<evidence type="ECO:0000256" key="1">
    <source>
        <dbReference type="SAM" id="MobiDB-lite"/>
    </source>
</evidence>
<gene>
    <name evidence="2" type="ORF">TPC1_31707</name>
</gene>